<reference evidence="2" key="1">
    <citation type="submission" date="2018-05" db="EMBL/GenBank/DDBJ databases">
        <authorList>
            <person name="Lanie J.A."/>
            <person name="Ng W.-L."/>
            <person name="Kazmierczak K.M."/>
            <person name="Andrzejewski T.M."/>
            <person name="Davidsen T.M."/>
            <person name="Wayne K.J."/>
            <person name="Tettelin H."/>
            <person name="Glass J.I."/>
            <person name="Rusch D."/>
            <person name="Podicherti R."/>
            <person name="Tsui H.-C.T."/>
            <person name="Winkler M.E."/>
        </authorList>
    </citation>
    <scope>NUCLEOTIDE SEQUENCE</scope>
</reference>
<dbReference type="AlphaFoldDB" id="A0A381ZZI2"/>
<proteinExistence type="predicted"/>
<accession>A0A381ZZI2</accession>
<sequence>MTPVIVHNLAHLLVPAAFAWLFFRTRWRGAWLIMLATMLVDLDHLLADPVFDPDRCGLGFHPLHSWPAIALYVIALGFPWLRLVALGLVIHMALDGTDCLRLCC</sequence>
<dbReference type="Pfam" id="PF19617">
    <property type="entry name" value="DUF6122"/>
    <property type="match status" value="1"/>
</dbReference>
<dbReference type="InterPro" id="IPR046125">
    <property type="entry name" value="DUF6122"/>
</dbReference>
<keyword evidence="1" id="KW-0812">Transmembrane</keyword>
<feature type="transmembrane region" description="Helical" evidence="1">
    <location>
        <begin position="67"/>
        <end position="90"/>
    </location>
</feature>
<keyword evidence="1" id="KW-1133">Transmembrane helix</keyword>
<name>A0A381ZZI2_9ZZZZ</name>
<feature type="transmembrane region" description="Helical" evidence="1">
    <location>
        <begin position="6"/>
        <end position="23"/>
    </location>
</feature>
<evidence type="ECO:0000313" key="2">
    <source>
        <dbReference type="EMBL" id="SVA94123.1"/>
    </source>
</evidence>
<feature type="transmembrane region" description="Helical" evidence="1">
    <location>
        <begin position="30"/>
        <end position="47"/>
    </location>
</feature>
<protein>
    <recommendedName>
        <fullName evidence="3">Transmembrane protein</fullName>
    </recommendedName>
</protein>
<evidence type="ECO:0008006" key="3">
    <source>
        <dbReference type="Google" id="ProtNLM"/>
    </source>
</evidence>
<gene>
    <name evidence="2" type="ORF">METZ01_LOCUS146977</name>
</gene>
<organism evidence="2">
    <name type="scientific">marine metagenome</name>
    <dbReference type="NCBI Taxonomy" id="408172"/>
    <lineage>
        <taxon>unclassified sequences</taxon>
        <taxon>metagenomes</taxon>
        <taxon>ecological metagenomes</taxon>
    </lineage>
</organism>
<keyword evidence="1" id="KW-0472">Membrane</keyword>
<evidence type="ECO:0000256" key="1">
    <source>
        <dbReference type="SAM" id="Phobius"/>
    </source>
</evidence>
<dbReference type="EMBL" id="UINC01023115">
    <property type="protein sequence ID" value="SVA94123.1"/>
    <property type="molecule type" value="Genomic_DNA"/>
</dbReference>